<dbReference type="Proteomes" id="UP001157910">
    <property type="component" value="Unassembled WGS sequence"/>
</dbReference>
<proteinExistence type="predicted"/>
<protein>
    <submittedName>
        <fullName evidence="2">Arylsulfatase A</fullName>
    </submittedName>
</protein>
<evidence type="ECO:0000313" key="3">
    <source>
        <dbReference type="Proteomes" id="UP001157910"/>
    </source>
</evidence>
<dbReference type="InterPro" id="IPR051849">
    <property type="entry name" value="GAG-degrading_sulfatase"/>
</dbReference>
<sequence length="569" mass="64031">MAHHALGEDKASRYNVILILVDQERYFSSYPFPVDGRERLMRQGITFTRHQNCSNVCTSSRSVVYTGWHMPITGMFDNVGLPWMTNNLDPALGTIGSLFRQTGYYAAYKGKWHLSNELEGGHFAGGKPDIGLQPSPHFHTVMDGYGFSDYHGIGDVIGWSQGGYLYDEITAAQTVSWLRGTGQTLARQGENWFLAINLVNPHDVMFIDTDEPGTPVQWQGKLNDGGVSMNPAQPPDHPLYQARWDNVPLPESRHQPFDDPGRPAAHREYQRARAALVGDFVDEDRRWRKLQDYYFNCIRDCDRHVVTILDELDALGLMENSVIMFTADHGELGGYHGMHGKGSSIYREQMQVPMIVAHPAVPGGGRCDALTCHLDVVPTLLALSGIPQAERDSILSDRRGRDFSPLLDRPQEAGVNALRPSSLYCFNMLTYADADYLAKVQAIKQRADLTEEGKKRETGSIELDLSKRSAIRCVNDGRYKFARYFSPRQHNSPQSMDDLLKFNDIELFDTRDDPDETNNLAQDTERNAALIMEMSNKLEAIIRQEVGEDDGGFLPLSGLERWNLDVVVE</sequence>
<dbReference type="RefSeq" id="WP_283405683.1">
    <property type="nucleotide sequence ID" value="NZ_FXUI01000003.1"/>
</dbReference>
<dbReference type="PANTHER" id="PTHR46615:SF1">
    <property type="entry name" value="ARYLSULFATASE K"/>
    <property type="match status" value="1"/>
</dbReference>
<dbReference type="Gene3D" id="3.40.720.10">
    <property type="entry name" value="Alkaline Phosphatase, subunit A"/>
    <property type="match status" value="1"/>
</dbReference>
<reference evidence="2 3" key="1">
    <citation type="submission" date="2017-05" db="EMBL/GenBank/DDBJ databases">
        <authorList>
            <person name="Varghese N."/>
            <person name="Submissions S."/>
        </authorList>
    </citation>
    <scope>NUCLEOTIDE SEQUENCE [LARGE SCALE GENOMIC DNA]</scope>
    <source>
        <strain evidence="2 3">SM16</strain>
    </source>
</reference>
<dbReference type="EMBL" id="FXUI01000003">
    <property type="protein sequence ID" value="SMP61480.1"/>
    <property type="molecule type" value="Genomic_DNA"/>
</dbReference>
<dbReference type="InterPro" id="IPR017850">
    <property type="entry name" value="Alkaline_phosphatase_core_sf"/>
</dbReference>
<name>A0ABY1QAX2_9SPHN</name>
<feature type="domain" description="Sulfatase N-terminal" evidence="1">
    <location>
        <begin position="15"/>
        <end position="386"/>
    </location>
</feature>
<dbReference type="InterPro" id="IPR000917">
    <property type="entry name" value="Sulfatase_N"/>
</dbReference>
<dbReference type="PANTHER" id="PTHR46615">
    <property type="entry name" value="ARYLSULFATASE K"/>
    <property type="match status" value="1"/>
</dbReference>
<dbReference type="SUPFAM" id="SSF53649">
    <property type="entry name" value="Alkaline phosphatase-like"/>
    <property type="match status" value="1"/>
</dbReference>
<dbReference type="CDD" id="cd16035">
    <property type="entry name" value="sulfatase_like"/>
    <property type="match status" value="1"/>
</dbReference>
<accession>A0ABY1QAX2</accession>
<gene>
    <name evidence="2" type="ORF">SAMN06296065_103268</name>
</gene>
<dbReference type="Pfam" id="PF00884">
    <property type="entry name" value="Sulfatase"/>
    <property type="match status" value="1"/>
</dbReference>
<evidence type="ECO:0000259" key="1">
    <source>
        <dbReference type="Pfam" id="PF00884"/>
    </source>
</evidence>
<organism evidence="2 3">
    <name type="scientific">Novosphingobium panipatense</name>
    <dbReference type="NCBI Taxonomy" id="428991"/>
    <lineage>
        <taxon>Bacteria</taxon>
        <taxon>Pseudomonadati</taxon>
        <taxon>Pseudomonadota</taxon>
        <taxon>Alphaproteobacteria</taxon>
        <taxon>Sphingomonadales</taxon>
        <taxon>Sphingomonadaceae</taxon>
        <taxon>Novosphingobium</taxon>
    </lineage>
</organism>
<comment type="caution">
    <text evidence="2">The sequence shown here is derived from an EMBL/GenBank/DDBJ whole genome shotgun (WGS) entry which is preliminary data.</text>
</comment>
<evidence type="ECO:0000313" key="2">
    <source>
        <dbReference type="EMBL" id="SMP61480.1"/>
    </source>
</evidence>
<keyword evidence="3" id="KW-1185">Reference proteome</keyword>